<evidence type="ECO:0000313" key="1">
    <source>
        <dbReference type="EMBL" id="MBP0465994.1"/>
    </source>
</evidence>
<dbReference type="Proteomes" id="UP000680815">
    <property type="component" value="Unassembled WGS sequence"/>
</dbReference>
<keyword evidence="2" id="KW-1185">Reference proteome</keyword>
<gene>
    <name evidence="1" type="ORF">J5Y09_18860</name>
</gene>
<dbReference type="EMBL" id="JAGIYZ010000021">
    <property type="protein sequence ID" value="MBP0465994.1"/>
    <property type="molecule type" value="Genomic_DNA"/>
</dbReference>
<sequence length="280" mass="31833">MRVLLAIVHFFRAEDGSTHSSTDAHRRDQRASVLRQVIDSWRGTFGATTTINIEHKRFERLRGNVDGLDICVLTNGTDQLLDEDHAKARGVRHVRVQVDNPRMLGFATRRLFAEARNAYDLFCFSEDDLRVADPGFVGKILGFQDAFGPRRLLMPNRFEWNPSGPTLKTWIDGDLRPGVTERWRDALPDEPFLRLGRTEFRRALNPHSGFHALTALQLAHWMRQPHFADADCSFIGPLESAATLGPMKTFPIYKAFGTDMGFLEIEHLDTRFSSMRLPGA</sequence>
<comment type="caution">
    <text evidence="1">The sequence shown here is derived from an EMBL/GenBank/DDBJ whole genome shotgun (WGS) entry which is preliminary data.</text>
</comment>
<dbReference type="RefSeq" id="WP_209353373.1">
    <property type="nucleotide sequence ID" value="NZ_JAGIYZ010000021.1"/>
</dbReference>
<reference evidence="1 2" key="1">
    <citation type="submission" date="2021-03" db="EMBL/GenBank/DDBJ databases">
        <authorList>
            <person name="So Y."/>
        </authorList>
    </citation>
    <scope>NUCLEOTIDE SEQUENCE [LARGE SCALE GENOMIC DNA]</scope>
    <source>
        <strain evidence="1 2">PWR1</strain>
    </source>
</reference>
<evidence type="ECO:0008006" key="3">
    <source>
        <dbReference type="Google" id="ProtNLM"/>
    </source>
</evidence>
<proteinExistence type="predicted"/>
<accession>A0ABS4AXA9</accession>
<evidence type="ECO:0000313" key="2">
    <source>
        <dbReference type="Proteomes" id="UP000680815"/>
    </source>
</evidence>
<protein>
    <recommendedName>
        <fullName evidence="3">Glycosyl transferase family 2</fullName>
    </recommendedName>
</protein>
<organism evidence="1 2">
    <name type="scientific">Roseomonas nitratireducens</name>
    <dbReference type="NCBI Taxonomy" id="2820810"/>
    <lineage>
        <taxon>Bacteria</taxon>
        <taxon>Pseudomonadati</taxon>
        <taxon>Pseudomonadota</taxon>
        <taxon>Alphaproteobacteria</taxon>
        <taxon>Acetobacterales</taxon>
        <taxon>Roseomonadaceae</taxon>
        <taxon>Roseomonas</taxon>
    </lineage>
</organism>
<name>A0ABS4AXA9_9PROT</name>